<evidence type="ECO:0000313" key="2">
    <source>
        <dbReference type="EMBL" id="MDQ0437465.1"/>
    </source>
</evidence>
<protein>
    <submittedName>
        <fullName evidence="2">NAD(P)H-dependent FMN reductase</fullName>
    </submittedName>
</protein>
<sequence length="191" mass="19976">MPQARILVFAGSTAPAAAASRLAAAFARELAFLDADVTLISLADYSLPLHDPDAPRPQVPIAAAKLRSLLKGHHAAFIATPEINGSVPALLKNVVDWLEEEELPFRPLSGRIFALGSVSADGSGGRLALAHLRAMLADGLAATIVGRGLAIGDADSSFDDKGRLDDPRQAAAMQALARELVFVARRLAAEP</sequence>
<dbReference type="RefSeq" id="WP_266348384.1">
    <property type="nucleotide sequence ID" value="NZ_JAPKNG010000002.1"/>
</dbReference>
<organism evidence="2 3">
    <name type="scientific">Kaistia dalseonensis</name>
    <dbReference type="NCBI Taxonomy" id="410840"/>
    <lineage>
        <taxon>Bacteria</taxon>
        <taxon>Pseudomonadati</taxon>
        <taxon>Pseudomonadota</taxon>
        <taxon>Alphaproteobacteria</taxon>
        <taxon>Hyphomicrobiales</taxon>
        <taxon>Kaistiaceae</taxon>
        <taxon>Kaistia</taxon>
    </lineage>
</organism>
<keyword evidence="3" id="KW-1185">Reference proteome</keyword>
<comment type="caution">
    <text evidence="2">The sequence shown here is derived from an EMBL/GenBank/DDBJ whole genome shotgun (WGS) entry which is preliminary data.</text>
</comment>
<gene>
    <name evidence="2" type="ORF">QO014_001850</name>
</gene>
<name>A0ABU0H584_9HYPH</name>
<dbReference type="EMBL" id="JAUSVO010000002">
    <property type="protein sequence ID" value="MDQ0437465.1"/>
    <property type="molecule type" value="Genomic_DNA"/>
</dbReference>
<evidence type="ECO:0000313" key="3">
    <source>
        <dbReference type="Proteomes" id="UP001241603"/>
    </source>
</evidence>
<proteinExistence type="predicted"/>
<dbReference type="Gene3D" id="3.40.50.360">
    <property type="match status" value="1"/>
</dbReference>
<dbReference type="SUPFAM" id="SSF52218">
    <property type="entry name" value="Flavoproteins"/>
    <property type="match status" value="1"/>
</dbReference>
<feature type="domain" description="NADPH-dependent FMN reductase-like" evidence="1">
    <location>
        <begin position="5"/>
        <end position="152"/>
    </location>
</feature>
<reference evidence="2 3" key="1">
    <citation type="submission" date="2023-07" db="EMBL/GenBank/DDBJ databases">
        <title>Genomic Encyclopedia of Type Strains, Phase IV (KMG-IV): sequencing the most valuable type-strain genomes for metagenomic binning, comparative biology and taxonomic classification.</title>
        <authorList>
            <person name="Goeker M."/>
        </authorList>
    </citation>
    <scope>NUCLEOTIDE SEQUENCE [LARGE SCALE GENOMIC DNA]</scope>
    <source>
        <strain evidence="2 3">B6-8</strain>
    </source>
</reference>
<dbReference type="PANTHER" id="PTHR30543:SF21">
    <property type="entry name" value="NAD(P)H-DEPENDENT FMN REDUCTASE LOT6"/>
    <property type="match status" value="1"/>
</dbReference>
<accession>A0ABU0H584</accession>
<dbReference type="InterPro" id="IPR050712">
    <property type="entry name" value="NAD(P)H-dep_reductase"/>
</dbReference>
<dbReference type="Pfam" id="PF03358">
    <property type="entry name" value="FMN_red"/>
    <property type="match status" value="1"/>
</dbReference>
<dbReference type="InterPro" id="IPR029039">
    <property type="entry name" value="Flavoprotein-like_sf"/>
</dbReference>
<dbReference type="InterPro" id="IPR005025">
    <property type="entry name" value="FMN_Rdtase-like_dom"/>
</dbReference>
<evidence type="ECO:0000259" key="1">
    <source>
        <dbReference type="Pfam" id="PF03358"/>
    </source>
</evidence>
<dbReference type="Proteomes" id="UP001241603">
    <property type="component" value="Unassembled WGS sequence"/>
</dbReference>
<dbReference type="PANTHER" id="PTHR30543">
    <property type="entry name" value="CHROMATE REDUCTASE"/>
    <property type="match status" value="1"/>
</dbReference>